<dbReference type="Proteomes" id="UP001299970">
    <property type="component" value="Unassembled WGS sequence"/>
</dbReference>
<evidence type="ECO:0000313" key="2">
    <source>
        <dbReference type="Proteomes" id="UP001299970"/>
    </source>
</evidence>
<dbReference type="InterPro" id="IPR015075">
    <property type="entry name" value="AtaL"/>
</dbReference>
<dbReference type="SUPFAM" id="SSF55961">
    <property type="entry name" value="Bet v1-like"/>
    <property type="match status" value="1"/>
</dbReference>
<proteinExistence type="predicted"/>
<comment type="caution">
    <text evidence="1">The sequence shown here is derived from an EMBL/GenBank/DDBJ whole genome shotgun (WGS) entry which is preliminary data.</text>
</comment>
<dbReference type="EMBL" id="JAKXMK010000053">
    <property type="protein sequence ID" value="MCH6171997.1"/>
    <property type="molecule type" value="Genomic_DNA"/>
</dbReference>
<sequence>MIFSEVTLSANPPGAVPLNRAQIWHGLEQKALDAVPFVEVITSCREIARLSATVFDREIELGGARYVERVWLGEPDRIVFTRLDGPVLGTIGNEILEVDGELAVRFQFALAIRPGDDLSITEGELSREMATAYQSAVETTLTAVRTRTTEPAP</sequence>
<dbReference type="InterPro" id="IPR023393">
    <property type="entry name" value="START-like_dom_sf"/>
</dbReference>
<dbReference type="RefSeq" id="WP_241042804.1">
    <property type="nucleotide sequence ID" value="NZ_BAAAJF010000027.1"/>
</dbReference>
<gene>
    <name evidence="1" type="ORF">MMF94_40475</name>
</gene>
<organism evidence="1 2">
    <name type="scientific">Pseudonocardia alaniniphila</name>
    <dbReference type="NCBI Taxonomy" id="75291"/>
    <lineage>
        <taxon>Bacteria</taxon>
        <taxon>Bacillati</taxon>
        <taxon>Actinomycetota</taxon>
        <taxon>Actinomycetes</taxon>
        <taxon>Pseudonocardiales</taxon>
        <taxon>Pseudonocardiaceae</taxon>
        <taxon>Pseudonocardia</taxon>
    </lineage>
</organism>
<accession>A0ABS9TU15</accession>
<keyword evidence="2" id="KW-1185">Reference proteome</keyword>
<dbReference type="Gene3D" id="3.30.530.20">
    <property type="match status" value="1"/>
</dbReference>
<reference evidence="1 2" key="1">
    <citation type="submission" date="2022-03" db="EMBL/GenBank/DDBJ databases">
        <title>Pseudonocardia alaer sp. nov., a novel actinomycete isolated from reed forest soil.</title>
        <authorList>
            <person name="Wang L."/>
        </authorList>
    </citation>
    <scope>NUCLEOTIDE SEQUENCE [LARGE SCALE GENOMIC DNA]</scope>
    <source>
        <strain evidence="1 2">Y-16303</strain>
    </source>
</reference>
<protein>
    <submittedName>
        <fullName evidence="1">DUF1857 family protein</fullName>
    </submittedName>
</protein>
<name>A0ABS9TU15_9PSEU</name>
<evidence type="ECO:0000313" key="1">
    <source>
        <dbReference type="EMBL" id="MCH6171997.1"/>
    </source>
</evidence>
<dbReference type="Pfam" id="PF08982">
    <property type="entry name" value="AtaL"/>
    <property type="match status" value="1"/>
</dbReference>